<gene>
    <name evidence="1" type="ORF">CROQUDRAFT_273358</name>
</gene>
<organism evidence="1 2">
    <name type="scientific">Cronartium quercuum f. sp. fusiforme G11</name>
    <dbReference type="NCBI Taxonomy" id="708437"/>
    <lineage>
        <taxon>Eukaryota</taxon>
        <taxon>Fungi</taxon>
        <taxon>Dikarya</taxon>
        <taxon>Basidiomycota</taxon>
        <taxon>Pucciniomycotina</taxon>
        <taxon>Pucciniomycetes</taxon>
        <taxon>Pucciniales</taxon>
        <taxon>Coleosporiaceae</taxon>
        <taxon>Cronartium</taxon>
    </lineage>
</organism>
<dbReference type="EMBL" id="MU167376">
    <property type="protein sequence ID" value="KAG0141681.1"/>
    <property type="molecule type" value="Genomic_DNA"/>
</dbReference>
<accession>A0A9P6T797</accession>
<proteinExistence type="predicted"/>
<name>A0A9P6T797_9BASI</name>
<evidence type="ECO:0000313" key="1">
    <source>
        <dbReference type="EMBL" id="KAG0141681.1"/>
    </source>
</evidence>
<reference evidence="1" key="1">
    <citation type="submission" date="2013-11" db="EMBL/GenBank/DDBJ databases">
        <title>Genome sequence of the fusiform rust pathogen reveals effectors for host alternation and coevolution with pine.</title>
        <authorList>
            <consortium name="DOE Joint Genome Institute"/>
            <person name="Smith K."/>
            <person name="Pendleton A."/>
            <person name="Kubisiak T."/>
            <person name="Anderson C."/>
            <person name="Salamov A."/>
            <person name="Aerts A."/>
            <person name="Riley R."/>
            <person name="Clum A."/>
            <person name="Lindquist E."/>
            <person name="Ence D."/>
            <person name="Campbell M."/>
            <person name="Kronenberg Z."/>
            <person name="Feau N."/>
            <person name="Dhillon B."/>
            <person name="Hamelin R."/>
            <person name="Burleigh J."/>
            <person name="Smith J."/>
            <person name="Yandell M."/>
            <person name="Nelson C."/>
            <person name="Grigoriev I."/>
            <person name="Davis J."/>
        </authorList>
    </citation>
    <scope>NUCLEOTIDE SEQUENCE</scope>
    <source>
        <strain evidence="1">G11</strain>
    </source>
</reference>
<sequence length="64" mass="7481">MYFIITFTVFVFFSQGLIQILIQIGLGLKPVVSLALSIKMIWTNKQITIQTQFQRVTKMKHNTY</sequence>
<protein>
    <submittedName>
        <fullName evidence="1">Uncharacterized protein</fullName>
    </submittedName>
</protein>
<evidence type="ECO:0000313" key="2">
    <source>
        <dbReference type="Proteomes" id="UP000886653"/>
    </source>
</evidence>
<dbReference type="Proteomes" id="UP000886653">
    <property type="component" value="Unassembled WGS sequence"/>
</dbReference>
<comment type="caution">
    <text evidence="1">The sequence shown here is derived from an EMBL/GenBank/DDBJ whole genome shotgun (WGS) entry which is preliminary data.</text>
</comment>
<keyword evidence="2" id="KW-1185">Reference proteome</keyword>
<dbReference type="AlphaFoldDB" id="A0A9P6T797"/>